<dbReference type="Pfam" id="PF01108">
    <property type="entry name" value="Tissue_fac"/>
    <property type="match status" value="1"/>
</dbReference>
<organism evidence="4 5">
    <name type="scientific">Hippocampus comes</name>
    <name type="common">Tiger tail seahorse</name>
    <dbReference type="NCBI Taxonomy" id="109280"/>
    <lineage>
        <taxon>Eukaryota</taxon>
        <taxon>Metazoa</taxon>
        <taxon>Chordata</taxon>
        <taxon>Craniata</taxon>
        <taxon>Vertebrata</taxon>
        <taxon>Euteleostomi</taxon>
        <taxon>Actinopterygii</taxon>
        <taxon>Neopterygii</taxon>
        <taxon>Teleostei</taxon>
        <taxon>Neoteleostei</taxon>
        <taxon>Acanthomorphata</taxon>
        <taxon>Syngnathiaria</taxon>
        <taxon>Syngnathiformes</taxon>
        <taxon>Syngnathoidei</taxon>
        <taxon>Syngnathidae</taxon>
        <taxon>Hippocampus</taxon>
    </lineage>
</organism>
<sequence>MNWMCCSLNVMFLLESVLGILPAPSNVSVNSVNFLHILHWNPGPATPPGVQYKVFSRLSGEKEKKTQNDNTTTATSLQLNLDKYKYYFTVQAFYNGTWSPESEEVSFSPFEQTIIGPPEVTVTECGNCIQINMSLPEADKSSGIPNNDIMAIYKAKFRVLWKRSNKIEEVYKTEARSVKINNLEKGKQYCVQIQTEITMNKNTEPSTWVCTTTSIAELDRVPVLGITLGLLICFTGALMTLTCCLYYTGFLCKLQASLPRALIMALMHAKSLPVEETSPDLISVCSDTSKQKYTITTSLCPTPRITCSGMKDEEVGEEEEENEGSNFYINRDGENLSRESSCHDSCNVLRTSLTAKSRAEADTSDISSETVPAELDQLKTGVENDTFLSRWPEMEVKEQLIFELGEEMDEKTVNMSENVNLSSVTLTAIAIHEKGQLNSEDSHADSLRLSELEPLMFAATKQSLLHTDMPTDSDDLTSTECTCFGETGYEYRCDDLETQDKLGKEQFLGYMG</sequence>
<dbReference type="OMA" id="THSGYTD"/>
<protein>
    <submittedName>
        <fullName evidence="4">Interferon alpha/beta receptor 2-like</fullName>
    </submittedName>
</protein>
<evidence type="ECO:0000256" key="2">
    <source>
        <dbReference type="SAM" id="SignalP"/>
    </source>
</evidence>
<dbReference type="InterPro" id="IPR013783">
    <property type="entry name" value="Ig-like_fold"/>
</dbReference>
<keyword evidence="1" id="KW-0472">Membrane</keyword>
<reference evidence="4" key="1">
    <citation type="submission" date="2025-08" db="UniProtKB">
        <authorList>
            <consortium name="Ensembl"/>
        </authorList>
    </citation>
    <scope>IDENTIFICATION</scope>
</reference>
<dbReference type="SUPFAM" id="SSF49265">
    <property type="entry name" value="Fibronectin type III"/>
    <property type="match status" value="2"/>
</dbReference>
<keyword evidence="1" id="KW-1133">Transmembrane helix</keyword>
<feature type="transmembrane region" description="Helical" evidence="1">
    <location>
        <begin position="223"/>
        <end position="247"/>
    </location>
</feature>
<dbReference type="PANTHER" id="PTHR20859">
    <property type="entry name" value="INTERFERON/INTERLEUKIN RECEPTOR"/>
    <property type="match status" value="1"/>
</dbReference>
<reference evidence="4" key="2">
    <citation type="submission" date="2025-09" db="UniProtKB">
        <authorList>
            <consortium name="Ensembl"/>
        </authorList>
    </citation>
    <scope>IDENTIFICATION</scope>
</reference>
<keyword evidence="2" id="KW-0732">Signal</keyword>
<evidence type="ECO:0000256" key="1">
    <source>
        <dbReference type="SAM" id="Phobius"/>
    </source>
</evidence>
<evidence type="ECO:0000313" key="5">
    <source>
        <dbReference type="Proteomes" id="UP000264820"/>
    </source>
</evidence>
<evidence type="ECO:0000313" key="4">
    <source>
        <dbReference type="Ensembl" id="ENSHCOP00000026800.1"/>
    </source>
</evidence>
<dbReference type="Ensembl" id="ENSHCOT00000022322.1">
    <property type="protein sequence ID" value="ENSHCOP00000026800.1"/>
    <property type="gene ID" value="ENSHCOG00000018065.1"/>
</dbReference>
<dbReference type="InterPro" id="IPR050650">
    <property type="entry name" value="Type-II_Cytokine-TF_Rcpt"/>
</dbReference>
<dbReference type="Gene3D" id="2.60.40.10">
    <property type="entry name" value="Immunoglobulins"/>
    <property type="match status" value="2"/>
</dbReference>
<dbReference type="PROSITE" id="PS50853">
    <property type="entry name" value="FN3"/>
    <property type="match status" value="2"/>
</dbReference>
<dbReference type="STRING" id="109280.ENSHCOP00000026800"/>
<feature type="signal peptide" evidence="2">
    <location>
        <begin position="1"/>
        <end position="19"/>
    </location>
</feature>
<feature type="domain" description="Fibronectin type-III" evidence="3">
    <location>
        <begin position="114"/>
        <end position="216"/>
    </location>
</feature>
<dbReference type="AlphaFoldDB" id="A0A3Q2Z4T2"/>
<dbReference type="InterPro" id="IPR003961">
    <property type="entry name" value="FN3_dom"/>
</dbReference>
<name>A0A3Q2Z4T2_HIPCM</name>
<keyword evidence="1" id="KW-0812">Transmembrane</keyword>
<feature type="chain" id="PRO_5018577117" evidence="2">
    <location>
        <begin position="20"/>
        <end position="512"/>
    </location>
</feature>
<dbReference type="InterPro" id="IPR015373">
    <property type="entry name" value="Interferon/interleukin_rcp_dom"/>
</dbReference>
<dbReference type="GO" id="GO:0005886">
    <property type="term" value="C:plasma membrane"/>
    <property type="evidence" value="ECO:0007669"/>
    <property type="project" value="TreeGrafter"/>
</dbReference>
<feature type="domain" description="Fibronectin type-III" evidence="3">
    <location>
        <begin position="23"/>
        <end position="113"/>
    </location>
</feature>
<accession>A0A3Q2Z4T2</accession>
<dbReference type="CDD" id="cd00063">
    <property type="entry name" value="FN3"/>
    <property type="match status" value="1"/>
</dbReference>
<dbReference type="Pfam" id="PF09294">
    <property type="entry name" value="Interfer-bind"/>
    <property type="match status" value="1"/>
</dbReference>
<evidence type="ECO:0000259" key="3">
    <source>
        <dbReference type="PROSITE" id="PS50853"/>
    </source>
</evidence>
<keyword evidence="5" id="KW-1185">Reference proteome</keyword>
<dbReference type="PANTHER" id="PTHR20859:SF84">
    <property type="entry name" value="INTERFERON ALPHA_BETA RECEPTOR 2"/>
    <property type="match status" value="1"/>
</dbReference>
<dbReference type="GO" id="GO:0004896">
    <property type="term" value="F:cytokine receptor activity"/>
    <property type="evidence" value="ECO:0007669"/>
    <property type="project" value="TreeGrafter"/>
</dbReference>
<proteinExistence type="predicted"/>
<dbReference type="InterPro" id="IPR036116">
    <property type="entry name" value="FN3_sf"/>
</dbReference>
<dbReference type="GeneTree" id="ENSGT00940000158231"/>
<dbReference type="Proteomes" id="UP000264820">
    <property type="component" value="Unplaced"/>
</dbReference>